<feature type="compositionally biased region" description="Polar residues" evidence="1">
    <location>
        <begin position="1035"/>
        <end position="1045"/>
    </location>
</feature>
<dbReference type="GO" id="GO:0046982">
    <property type="term" value="F:protein heterodimerization activity"/>
    <property type="evidence" value="ECO:0007669"/>
    <property type="project" value="InterPro"/>
</dbReference>
<dbReference type="AlphaFoldDB" id="K2RG83"/>
<evidence type="ECO:0000313" key="5">
    <source>
        <dbReference type="Proteomes" id="UP000007129"/>
    </source>
</evidence>
<organism evidence="4 5">
    <name type="scientific">Macrophomina phaseolina (strain MS6)</name>
    <name type="common">Charcoal rot fungus</name>
    <dbReference type="NCBI Taxonomy" id="1126212"/>
    <lineage>
        <taxon>Eukaryota</taxon>
        <taxon>Fungi</taxon>
        <taxon>Dikarya</taxon>
        <taxon>Ascomycota</taxon>
        <taxon>Pezizomycotina</taxon>
        <taxon>Dothideomycetes</taxon>
        <taxon>Dothideomycetes incertae sedis</taxon>
        <taxon>Botryosphaeriales</taxon>
        <taxon>Botryosphaeriaceae</taxon>
        <taxon>Macrophomina</taxon>
    </lineage>
</organism>
<feature type="compositionally biased region" description="Polar residues" evidence="1">
    <location>
        <begin position="969"/>
        <end position="978"/>
    </location>
</feature>
<dbReference type="OrthoDB" id="2420608at2759"/>
<dbReference type="EMBL" id="AHHD01000465">
    <property type="protein sequence ID" value="EKG11922.1"/>
    <property type="molecule type" value="Genomic_DNA"/>
</dbReference>
<dbReference type="SUPFAM" id="SSF57667">
    <property type="entry name" value="beta-beta-alpha zinc fingers"/>
    <property type="match status" value="1"/>
</dbReference>
<dbReference type="InterPro" id="IPR036236">
    <property type="entry name" value="Znf_C2H2_sf"/>
</dbReference>
<dbReference type="SUPFAM" id="SSF46689">
    <property type="entry name" value="Homeodomain-like"/>
    <property type="match status" value="1"/>
</dbReference>
<dbReference type="Proteomes" id="UP000007129">
    <property type="component" value="Unassembled WGS sequence"/>
</dbReference>
<gene>
    <name evidence="4" type="ORF">MPH_10966</name>
</gene>
<evidence type="ECO:0000256" key="1">
    <source>
        <dbReference type="SAM" id="MobiDB-lite"/>
    </source>
</evidence>
<feature type="compositionally biased region" description="Polar residues" evidence="1">
    <location>
        <begin position="507"/>
        <end position="525"/>
    </location>
</feature>
<dbReference type="Gene3D" id="1.10.10.60">
    <property type="entry name" value="Homeodomain-like"/>
    <property type="match status" value="1"/>
</dbReference>
<feature type="domain" description="Myb-like" evidence="2">
    <location>
        <begin position="529"/>
        <end position="579"/>
    </location>
</feature>
<feature type="compositionally biased region" description="Polar residues" evidence="1">
    <location>
        <begin position="1066"/>
        <end position="1084"/>
    </location>
</feature>
<feature type="region of interest" description="Disordered" evidence="1">
    <location>
        <begin position="958"/>
        <end position="1114"/>
    </location>
</feature>
<dbReference type="InParanoid" id="K2RG83"/>
<dbReference type="PROSITE" id="PS50090">
    <property type="entry name" value="MYB_LIKE"/>
    <property type="match status" value="1"/>
</dbReference>
<dbReference type="InterPro" id="IPR018465">
    <property type="entry name" value="Scm3/HJURP"/>
</dbReference>
<dbReference type="CDD" id="cd00167">
    <property type="entry name" value="SANT"/>
    <property type="match status" value="1"/>
</dbReference>
<sequence length="1278" mass="142626">MRLKNTFEHIFEKYSRDFSGIGDEIDLETGEIVVDNGHIAQLQDERDTGKAFDDWVDDVDGDEQDYEENTYTRYELEDSEDELLSSPSRDVHRRVSQPGGVFASLSSLTWQASPIAPSSSASASQHRNRPSNNRPARHPPEAPRTPQRMGVANDPAFFQALGQSIAQGIAQYMSAYRENDRPVNPVWDAPPLPRPSVPSRRHEPQSQRRRPMVPESPRHPPSRSVWATGRPGRLPQRRSRPSESISIRAPSTRSNAPRRQMQEHTSQQRSRYPPRGEGTLQVETHEEPGNHDQQHDVQVAIDRDEIHYEEQDDVDLDTGQSDNQVFVGEGDLQRGRREISNRENAQYEEQDKDYVGEINYGQSNTVDRDAIQHEELGISNGDGFQYKRQDSAPSNGRGEMPDQPQVGPLNGRARHHTPSENNGGGLSGGLVAREPIIEDEDPMDLDYGQELEITEAQKENGGDLTDRALSGEDLGRARGTHAPAPNRTIEQTPLTLIDCGPRLMQAESTSATIAQSAKSQSSELSNPLDRHRRHSRWTKEDDELFLELRKSRNLPMPQIARYFPGRNPRSMENHYYKYLSRRDKPQGEISEYVRQALERGPILAHKVRMKPYVPKNPETARPQTANLTDQTELLQTVLQVVTDEDRARSTPEDTSTPATSHALPIQAKTPTHNMTISPVVASGSEQEGVYDTGDPAKPWACRRCGKAWRLKSSAKYHLSDPKRCEPLPEGRISRAGRRNKAAVPTREAPPNTVPPGIDVTTGRPAAFNPNILVRENMERTHLCTLCGKSWASHSNAREHSRRPELCVKENWLINYDPGAHRKRKAMSNLTGCADPGVENLPKRTKKTLSPARNMPREPQMTSIHQQPEITQPVEAFQEPAVIQSTDHVISDHHGLIMTADKPPKALRQVFPKRFTVSDKPTVLEQLEKQVPIDPQLQSMFGLSKVMNAGQRRMSLPEQMPAINDPAPQTPQNSSVQVANGSLVGGNSNSSLQNRASFSSSESVQQASIPQSNGGNRGMKSARQSTKMLETKRENLSSSKEPTQGVASAIETSDRSKPFSPPGSRCGLSSNTTKSTRQRPISNGDNAPAQLPVQEDRNHATPLGPTPKTQYSKRASAQLAKHGMPAHAALLLIALRNLTRGRERALWTCWRTTLVTNWHFSVEVFCSLRVYEFSSASRTKSFTCCFTTLRYLETALPVFNSLLRAAQQMGVKHVLGNASVCYEENVSCVHELILGRLSEENTLFCKTNISHRLGKIVTVLRKHYLSQLCGQASHGPNDL</sequence>
<comment type="caution">
    <text evidence="4">The sequence shown here is derived from an EMBL/GenBank/DDBJ whole genome shotgun (WGS) entry which is preliminary data.</text>
</comment>
<reference evidence="4 5" key="1">
    <citation type="journal article" date="2012" name="BMC Genomics">
        <title>Tools to kill: Genome of one of the most destructive plant pathogenic fungi Macrophomina phaseolina.</title>
        <authorList>
            <person name="Islam M.S."/>
            <person name="Haque M.S."/>
            <person name="Islam M.M."/>
            <person name="Emdad E.M."/>
            <person name="Halim A."/>
            <person name="Hossen Q.M.M."/>
            <person name="Hossain M.Z."/>
            <person name="Ahmed B."/>
            <person name="Rahim S."/>
            <person name="Rahman M.S."/>
            <person name="Alam M.M."/>
            <person name="Hou S."/>
            <person name="Wan X."/>
            <person name="Saito J.A."/>
            <person name="Alam M."/>
        </authorList>
    </citation>
    <scope>NUCLEOTIDE SEQUENCE [LARGE SCALE GENOMIC DNA]</scope>
    <source>
        <strain evidence="4 5">MS6</strain>
    </source>
</reference>
<feature type="region of interest" description="Disordered" evidence="1">
    <location>
        <begin position="184"/>
        <end position="294"/>
    </location>
</feature>
<dbReference type="Pfam" id="PF10384">
    <property type="entry name" value="Scm3"/>
    <property type="match status" value="1"/>
</dbReference>
<name>K2RG83_MACPH</name>
<evidence type="ECO:0000259" key="2">
    <source>
        <dbReference type="PROSITE" id="PS50090"/>
    </source>
</evidence>
<evidence type="ECO:0000313" key="4">
    <source>
        <dbReference type="EMBL" id="EKG11922.1"/>
    </source>
</evidence>
<dbReference type="SMART" id="SM00717">
    <property type="entry name" value="SANT"/>
    <property type="match status" value="1"/>
</dbReference>
<dbReference type="InterPro" id="IPR009057">
    <property type="entry name" value="Homeodomain-like_sf"/>
</dbReference>
<dbReference type="GO" id="GO:0042393">
    <property type="term" value="F:histone binding"/>
    <property type="evidence" value="ECO:0007669"/>
    <property type="project" value="InterPro"/>
</dbReference>
<feature type="region of interest" description="Disordered" evidence="1">
    <location>
        <begin position="115"/>
        <end position="150"/>
    </location>
</feature>
<dbReference type="Gene3D" id="1.10.20.10">
    <property type="entry name" value="Histone, subunit A"/>
    <property type="match status" value="1"/>
</dbReference>
<feature type="region of interest" description="Disordered" evidence="1">
    <location>
        <begin position="829"/>
        <end position="859"/>
    </location>
</feature>
<feature type="compositionally biased region" description="Basic and acidic residues" evidence="1">
    <location>
        <begin position="283"/>
        <end position="294"/>
    </location>
</feature>
<dbReference type="PANTHER" id="PTHR15992">
    <property type="entry name" value="HOLLIDAY JUNCTION RECOGNITION PROTEIN"/>
    <property type="match status" value="1"/>
</dbReference>
<feature type="region of interest" description="Disordered" evidence="1">
    <location>
        <begin position="377"/>
        <end position="430"/>
    </location>
</feature>
<evidence type="ECO:0000259" key="3">
    <source>
        <dbReference type="PROSITE" id="PS51294"/>
    </source>
</evidence>
<feature type="compositionally biased region" description="Low complexity" evidence="1">
    <location>
        <begin position="979"/>
        <end position="1007"/>
    </location>
</feature>
<dbReference type="GO" id="GO:0005634">
    <property type="term" value="C:nucleus"/>
    <property type="evidence" value="ECO:0007669"/>
    <property type="project" value="InterPro"/>
</dbReference>
<feature type="compositionally biased region" description="Low complexity" evidence="1">
    <location>
        <begin position="242"/>
        <end position="251"/>
    </location>
</feature>
<dbReference type="PROSITE" id="PS51294">
    <property type="entry name" value="HTH_MYB"/>
    <property type="match status" value="1"/>
</dbReference>
<protein>
    <submittedName>
        <fullName evidence="4">SANT domain DNA binding protein</fullName>
    </submittedName>
</protein>
<feature type="region of interest" description="Disordered" evidence="1">
    <location>
        <begin position="735"/>
        <end position="762"/>
    </location>
</feature>
<proteinExistence type="predicted"/>
<dbReference type="HOGENOM" id="CLU_263322_0_0_1"/>
<accession>K2RG83</accession>
<feature type="region of interest" description="Disordered" evidence="1">
    <location>
        <begin position="643"/>
        <end position="672"/>
    </location>
</feature>
<dbReference type="InterPro" id="IPR001005">
    <property type="entry name" value="SANT/Myb"/>
</dbReference>
<feature type="region of interest" description="Disordered" evidence="1">
    <location>
        <begin position="507"/>
        <end position="535"/>
    </location>
</feature>
<feature type="compositionally biased region" description="Polar residues" evidence="1">
    <location>
        <begin position="252"/>
        <end position="270"/>
    </location>
</feature>
<dbReference type="InterPro" id="IPR009072">
    <property type="entry name" value="Histone-fold"/>
</dbReference>
<dbReference type="VEuPathDB" id="FungiDB:MPH_10966"/>
<dbReference type="eggNOG" id="ENOG502SCHT">
    <property type="taxonomic scope" value="Eukaryota"/>
</dbReference>
<feature type="compositionally biased region" description="Low complexity" evidence="1">
    <location>
        <begin position="115"/>
        <end position="124"/>
    </location>
</feature>
<feature type="domain" description="HTH myb-type" evidence="3">
    <location>
        <begin position="529"/>
        <end position="583"/>
    </location>
</feature>
<dbReference type="PANTHER" id="PTHR15992:SF5">
    <property type="entry name" value="HOLLIDAY JUNCTION RECOGNITION PROTEIN"/>
    <property type="match status" value="1"/>
</dbReference>
<dbReference type="InterPro" id="IPR017930">
    <property type="entry name" value="Myb_dom"/>
</dbReference>